<dbReference type="InterPro" id="IPR023393">
    <property type="entry name" value="START-like_dom_sf"/>
</dbReference>
<reference evidence="1" key="1">
    <citation type="submission" date="2022-11" db="EMBL/GenBank/DDBJ databases">
        <title>Draft genome sequence of Hoeflea poritis E7-10 and Hoeflea prorocentri PM5-8, separated from scleractinian coral Porites lutea and marine dinoflagellate.</title>
        <authorList>
            <person name="Zhang G."/>
            <person name="Wei Q."/>
            <person name="Cai L."/>
        </authorList>
    </citation>
    <scope>NUCLEOTIDE SEQUENCE</scope>
    <source>
        <strain evidence="1">PM5-8</strain>
    </source>
</reference>
<keyword evidence="2" id="KW-1185">Reference proteome</keyword>
<gene>
    <name evidence="1" type="ORF">OQ273_16185</name>
</gene>
<name>A0A9X3ZIX2_9HYPH</name>
<dbReference type="Gene3D" id="3.30.530.20">
    <property type="match status" value="1"/>
</dbReference>
<dbReference type="InterPro" id="IPR019587">
    <property type="entry name" value="Polyketide_cyclase/dehydratase"/>
</dbReference>
<evidence type="ECO:0000313" key="1">
    <source>
        <dbReference type="EMBL" id="MDA5400121.1"/>
    </source>
</evidence>
<dbReference type="SUPFAM" id="SSF55961">
    <property type="entry name" value="Bet v1-like"/>
    <property type="match status" value="1"/>
</dbReference>
<dbReference type="EMBL" id="JAPJZI010000001">
    <property type="protein sequence ID" value="MDA5400121.1"/>
    <property type="molecule type" value="Genomic_DNA"/>
</dbReference>
<organism evidence="1 2">
    <name type="scientific">Hoeflea prorocentri</name>
    <dbReference type="NCBI Taxonomy" id="1922333"/>
    <lineage>
        <taxon>Bacteria</taxon>
        <taxon>Pseudomonadati</taxon>
        <taxon>Pseudomonadota</taxon>
        <taxon>Alphaproteobacteria</taxon>
        <taxon>Hyphomicrobiales</taxon>
        <taxon>Rhizobiaceae</taxon>
        <taxon>Hoeflea</taxon>
    </lineage>
</organism>
<dbReference type="RefSeq" id="WP_267991527.1">
    <property type="nucleotide sequence ID" value="NZ_JAPJZI010000001.1"/>
</dbReference>
<evidence type="ECO:0000313" key="2">
    <source>
        <dbReference type="Proteomes" id="UP001151234"/>
    </source>
</evidence>
<accession>A0A9X3ZIX2</accession>
<proteinExistence type="predicted"/>
<comment type="caution">
    <text evidence="1">The sequence shown here is derived from an EMBL/GenBank/DDBJ whole genome shotgun (WGS) entry which is preliminary data.</text>
</comment>
<sequence>MTLVTVVNDYPVDADRLWAVATDYDALCEIMKGIVEFEGIPSGRTHTGQKLDVMVSLFGKLPKQPYHMEILECDDERHVLRTSEKGSGVKSWKHTLTVEKTANGSRLTDSIEIDAGLITPLVALWAKYLYSARHKPRMRLLTADATEPT</sequence>
<dbReference type="Proteomes" id="UP001151234">
    <property type="component" value="Unassembled WGS sequence"/>
</dbReference>
<protein>
    <submittedName>
        <fullName evidence="1">SRPBCC family protein</fullName>
    </submittedName>
</protein>
<dbReference type="Pfam" id="PF10604">
    <property type="entry name" value="Polyketide_cyc2"/>
    <property type="match status" value="1"/>
</dbReference>
<dbReference type="AlphaFoldDB" id="A0A9X3ZIX2"/>